<dbReference type="Gramene" id="Os08t0446750-00">
    <property type="protein sequence ID" value="Os08t0446750-00"/>
    <property type="gene ID" value="Os08g0446750"/>
</dbReference>
<evidence type="ECO:0000313" key="1">
    <source>
        <dbReference type="EMBL" id="BAT05672.1"/>
    </source>
</evidence>
<sequence>MRSANAMSPSMAARPPKRYGTGECHAECAAAPPAATGATTAAFAAATAVALNPAPGLIASACSWMEMDGCFDRSIDLLSGRRADQLVLCAVFLRGFCFAAMV</sequence>
<dbReference type="InParanoid" id="A0A0P0XG87"/>
<evidence type="ECO:0000313" key="2">
    <source>
        <dbReference type="Proteomes" id="UP000059680"/>
    </source>
</evidence>
<protein>
    <submittedName>
        <fullName evidence="1">Os08g0446750 protein</fullName>
    </submittedName>
</protein>
<proteinExistence type="predicted"/>
<keyword evidence="2" id="KW-1185">Reference proteome</keyword>
<reference evidence="2" key="1">
    <citation type="journal article" date="2005" name="Nature">
        <title>The map-based sequence of the rice genome.</title>
        <authorList>
            <consortium name="International rice genome sequencing project (IRGSP)"/>
            <person name="Matsumoto T."/>
            <person name="Wu J."/>
            <person name="Kanamori H."/>
            <person name="Katayose Y."/>
            <person name="Fujisawa M."/>
            <person name="Namiki N."/>
            <person name="Mizuno H."/>
            <person name="Yamamoto K."/>
            <person name="Antonio B.A."/>
            <person name="Baba T."/>
            <person name="Sakata K."/>
            <person name="Nagamura Y."/>
            <person name="Aoki H."/>
            <person name="Arikawa K."/>
            <person name="Arita K."/>
            <person name="Bito T."/>
            <person name="Chiden Y."/>
            <person name="Fujitsuka N."/>
            <person name="Fukunaka R."/>
            <person name="Hamada M."/>
            <person name="Harada C."/>
            <person name="Hayashi A."/>
            <person name="Hijishita S."/>
            <person name="Honda M."/>
            <person name="Hosokawa S."/>
            <person name="Ichikawa Y."/>
            <person name="Idonuma A."/>
            <person name="Iijima M."/>
            <person name="Ikeda M."/>
            <person name="Ikeno M."/>
            <person name="Ito K."/>
            <person name="Ito S."/>
            <person name="Ito T."/>
            <person name="Ito Y."/>
            <person name="Ito Y."/>
            <person name="Iwabuchi A."/>
            <person name="Kamiya K."/>
            <person name="Karasawa W."/>
            <person name="Kurita K."/>
            <person name="Katagiri S."/>
            <person name="Kikuta A."/>
            <person name="Kobayashi H."/>
            <person name="Kobayashi N."/>
            <person name="Machita K."/>
            <person name="Maehara T."/>
            <person name="Masukawa M."/>
            <person name="Mizubayashi T."/>
            <person name="Mukai Y."/>
            <person name="Nagasaki H."/>
            <person name="Nagata Y."/>
            <person name="Naito S."/>
            <person name="Nakashima M."/>
            <person name="Nakama Y."/>
            <person name="Nakamichi Y."/>
            <person name="Nakamura M."/>
            <person name="Meguro A."/>
            <person name="Negishi M."/>
            <person name="Ohta I."/>
            <person name="Ohta T."/>
            <person name="Okamoto M."/>
            <person name="Ono N."/>
            <person name="Saji S."/>
            <person name="Sakaguchi M."/>
            <person name="Sakai K."/>
            <person name="Shibata M."/>
            <person name="Shimokawa T."/>
            <person name="Song J."/>
            <person name="Takazaki Y."/>
            <person name="Terasawa K."/>
            <person name="Tsugane M."/>
            <person name="Tsuji K."/>
            <person name="Ueda S."/>
            <person name="Waki K."/>
            <person name="Yamagata H."/>
            <person name="Yamamoto M."/>
            <person name="Yamamoto S."/>
            <person name="Yamane H."/>
            <person name="Yoshiki S."/>
            <person name="Yoshihara R."/>
            <person name="Yukawa K."/>
            <person name="Zhong H."/>
            <person name="Yano M."/>
            <person name="Yuan Q."/>
            <person name="Ouyang S."/>
            <person name="Liu J."/>
            <person name="Jones K.M."/>
            <person name="Gansberger K."/>
            <person name="Moffat K."/>
            <person name="Hill J."/>
            <person name="Bera J."/>
            <person name="Fadrosh D."/>
            <person name="Jin S."/>
            <person name="Johri S."/>
            <person name="Kim M."/>
            <person name="Overton L."/>
            <person name="Reardon M."/>
            <person name="Tsitrin T."/>
            <person name="Vuong H."/>
            <person name="Weaver B."/>
            <person name="Ciecko A."/>
            <person name="Tallon L."/>
            <person name="Jackson J."/>
            <person name="Pai G."/>
            <person name="Aken S.V."/>
            <person name="Utterback T."/>
            <person name="Reidmuller S."/>
            <person name="Feldblyum T."/>
            <person name="Hsiao J."/>
            <person name="Zismann V."/>
            <person name="Iobst S."/>
            <person name="de Vazeille A.R."/>
            <person name="Buell C.R."/>
            <person name="Ying K."/>
            <person name="Li Y."/>
            <person name="Lu T."/>
            <person name="Huang Y."/>
            <person name="Zhao Q."/>
            <person name="Feng Q."/>
            <person name="Zhang L."/>
            <person name="Zhu J."/>
            <person name="Weng Q."/>
            <person name="Mu J."/>
            <person name="Lu Y."/>
            <person name="Fan D."/>
            <person name="Liu Y."/>
            <person name="Guan J."/>
            <person name="Zhang Y."/>
            <person name="Yu S."/>
            <person name="Liu X."/>
            <person name="Zhang Y."/>
            <person name="Hong G."/>
            <person name="Han B."/>
            <person name="Choisne N."/>
            <person name="Demange N."/>
            <person name="Orjeda G."/>
            <person name="Samain S."/>
            <person name="Cattolico L."/>
            <person name="Pelletier E."/>
            <person name="Couloux A."/>
            <person name="Segurens B."/>
            <person name="Wincker P."/>
            <person name="D'Hont A."/>
            <person name="Scarpelli C."/>
            <person name="Weissenbach J."/>
            <person name="Salanoubat M."/>
            <person name="Quetier F."/>
            <person name="Yu Y."/>
            <person name="Kim H.R."/>
            <person name="Rambo T."/>
            <person name="Currie J."/>
            <person name="Collura K."/>
            <person name="Luo M."/>
            <person name="Yang T."/>
            <person name="Ammiraju J.S.S."/>
            <person name="Engler F."/>
            <person name="Soderlund C."/>
            <person name="Wing R.A."/>
            <person name="Palmer L.E."/>
            <person name="de la Bastide M."/>
            <person name="Spiegel L."/>
            <person name="Nascimento L."/>
            <person name="Zutavern T."/>
            <person name="O'Shaughnessy A."/>
            <person name="Dike S."/>
            <person name="Dedhia N."/>
            <person name="Preston R."/>
            <person name="Balija V."/>
            <person name="McCombie W.R."/>
            <person name="Chow T."/>
            <person name="Chen H."/>
            <person name="Chung M."/>
            <person name="Chen C."/>
            <person name="Shaw J."/>
            <person name="Wu H."/>
            <person name="Hsiao K."/>
            <person name="Chao Y."/>
            <person name="Chu M."/>
            <person name="Cheng C."/>
            <person name="Hour A."/>
            <person name="Lee P."/>
            <person name="Lin S."/>
            <person name="Lin Y."/>
            <person name="Liou J."/>
            <person name="Liu S."/>
            <person name="Hsing Y."/>
            <person name="Raghuvanshi S."/>
            <person name="Mohanty A."/>
            <person name="Bharti A.K."/>
            <person name="Gaur A."/>
            <person name="Gupta V."/>
            <person name="Kumar D."/>
            <person name="Ravi V."/>
            <person name="Vij S."/>
            <person name="Kapur A."/>
            <person name="Khurana P."/>
            <person name="Khurana P."/>
            <person name="Khurana J.P."/>
            <person name="Tyagi A.K."/>
            <person name="Gaikwad K."/>
            <person name="Singh A."/>
            <person name="Dalal V."/>
            <person name="Srivastava S."/>
            <person name="Dixit A."/>
            <person name="Pal A.K."/>
            <person name="Ghazi I.A."/>
            <person name="Yadav M."/>
            <person name="Pandit A."/>
            <person name="Bhargava A."/>
            <person name="Sureshbabu K."/>
            <person name="Batra K."/>
            <person name="Sharma T.R."/>
            <person name="Mohapatra T."/>
            <person name="Singh N.K."/>
            <person name="Messing J."/>
            <person name="Nelson A.B."/>
            <person name="Fuks G."/>
            <person name="Kavchok S."/>
            <person name="Keizer G."/>
            <person name="Linton E."/>
            <person name="Llaca V."/>
            <person name="Song R."/>
            <person name="Tanyolac B."/>
            <person name="Young S."/>
            <person name="Ho-Il K."/>
            <person name="Hahn J.H."/>
            <person name="Sangsakoo G."/>
            <person name="Vanavichit A."/>
            <person name="de Mattos Luiz.A.T."/>
            <person name="Zimmer P.D."/>
            <person name="Malone G."/>
            <person name="Dellagostin O."/>
            <person name="de Oliveira A.C."/>
            <person name="Bevan M."/>
            <person name="Bancroft I."/>
            <person name="Minx P."/>
            <person name="Cordum H."/>
            <person name="Wilson R."/>
            <person name="Cheng Z."/>
            <person name="Jin W."/>
            <person name="Jiang J."/>
            <person name="Leong S.A."/>
            <person name="Iwama H."/>
            <person name="Gojobori T."/>
            <person name="Itoh T."/>
            <person name="Niimura Y."/>
            <person name="Fujii Y."/>
            <person name="Habara T."/>
            <person name="Sakai H."/>
            <person name="Sato Y."/>
            <person name="Wilson G."/>
            <person name="Kumar K."/>
            <person name="McCouch S."/>
            <person name="Juretic N."/>
            <person name="Hoen D."/>
            <person name="Wright S."/>
            <person name="Bruskiewich R."/>
            <person name="Bureau T."/>
            <person name="Miyao A."/>
            <person name="Hirochika H."/>
            <person name="Nishikawa T."/>
            <person name="Kadowaki K."/>
            <person name="Sugiura M."/>
            <person name="Burr B."/>
            <person name="Sasaki T."/>
        </authorList>
    </citation>
    <scope>NUCLEOTIDE SEQUENCE [LARGE SCALE GENOMIC DNA]</scope>
    <source>
        <strain evidence="2">cv. Nipponbare</strain>
    </source>
</reference>
<gene>
    <name evidence="1" type="ordered locus">Os08g0446750</name>
    <name evidence="1" type="ORF">OSNPB_080446750</name>
</gene>
<dbReference type="Proteomes" id="UP000059680">
    <property type="component" value="Chromosome 8"/>
</dbReference>
<reference evidence="1 2" key="2">
    <citation type="journal article" date="2013" name="Plant Cell Physiol.">
        <title>Rice Annotation Project Database (RAP-DB): an integrative and interactive database for rice genomics.</title>
        <authorList>
            <person name="Sakai H."/>
            <person name="Lee S.S."/>
            <person name="Tanaka T."/>
            <person name="Numa H."/>
            <person name="Kim J."/>
            <person name="Kawahara Y."/>
            <person name="Wakimoto H."/>
            <person name="Yang C.C."/>
            <person name="Iwamoto M."/>
            <person name="Abe T."/>
            <person name="Yamada Y."/>
            <person name="Muto A."/>
            <person name="Inokuchi H."/>
            <person name="Ikemura T."/>
            <person name="Matsumoto T."/>
            <person name="Sasaki T."/>
            <person name="Itoh T."/>
        </authorList>
    </citation>
    <scope>NUCLEOTIDE SEQUENCE [LARGE SCALE GENOMIC DNA]</scope>
    <source>
        <strain evidence="2">cv. Nipponbare</strain>
    </source>
</reference>
<dbReference type="AlphaFoldDB" id="A0A0P0XG87"/>
<organism evidence="1 2">
    <name type="scientific">Oryza sativa subsp. japonica</name>
    <name type="common">Rice</name>
    <dbReference type="NCBI Taxonomy" id="39947"/>
    <lineage>
        <taxon>Eukaryota</taxon>
        <taxon>Viridiplantae</taxon>
        <taxon>Streptophyta</taxon>
        <taxon>Embryophyta</taxon>
        <taxon>Tracheophyta</taxon>
        <taxon>Spermatophyta</taxon>
        <taxon>Magnoliopsida</taxon>
        <taxon>Liliopsida</taxon>
        <taxon>Poales</taxon>
        <taxon>Poaceae</taxon>
        <taxon>BOP clade</taxon>
        <taxon>Oryzoideae</taxon>
        <taxon>Oryzeae</taxon>
        <taxon>Oryzinae</taxon>
        <taxon>Oryza</taxon>
        <taxon>Oryza sativa</taxon>
    </lineage>
</organism>
<accession>A0A0P0XG87</accession>
<name>A0A0P0XG87_ORYSJ</name>
<dbReference type="EMBL" id="AP014964">
    <property type="protein sequence ID" value="BAT05672.1"/>
    <property type="molecule type" value="Genomic_DNA"/>
</dbReference>
<dbReference type="PaxDb" id="39947-A0A0P0XG87"/>
<reference evidence="1 2" key="3">
    <citation type="journal article" date="2013" name="Rice">
        <title>Improvement of the Oryza sativa Nipponbare reference genome using next generation sequence and optical map data.</title>
        <authorList>
            <person name="Kawahara Y."/>
            <person name="de la Bastide M."/>
            <person name="Hamilton J.P."/>
            <person name="Kanamori H."/>
            <person name="McCombie W.R."/>
            <person name="Ouyang S."/>
            <person name="Schwartz D.C."/>
            <person name="Tanaka T."/>
            <person name="Wu J."/>
            <person name="Zhou S."/>
            <person name="Childs K.L."/>
            <person name="Davidson R.M."/>
            <person name="Lin H."/>
            <person name="Quesada-Ocampo L."/>
            <person name="Vaillancourt B."/>
            <person name="Sakai H."/>
            <person name="Lee S.S."/>
            <person name="Kim J."/>
            <person name="Numa H."/>
            <person name="Itoh T."/>
            <person name="Buell C.R."/>
            <person name="Matsumoto T."/>
        </authorList>
    </citation>
    <scope>NUCLEOTIDE SEQUENCE [LARGE SCALE GENOMIC DNA]</scope>
    <source>
        <strain evidence="2">cv. Nipponbare</strain>
    </source>
</reference>